<organism evidence="2 3">
    <name type="scientific">Gluconobacter wancherniae NBRC 103581</name>
    <dbReference type="NCBI Taxonomy" id="656744"/>
    <lineage>
        <taxon>Bacteria</taxon>
        <taxon>Pseudomonadati</taxon>
        <taxon>Pseudomonadota</taxon>
        <taxon>Alphaproteobacteria</taxon>
        <taxon>Acetobacterales</taxon>
        <taxon>Acetobacteraceae</taxon>
        <taxon>Gluconobacter</taxon>
    </lineage>
</organism>
<dbReference type="Gene3D" id="2.10.109.10">
    <property type="entry name" value="Umud Fragment, subunit A"/>
    <property type="match status" value="1"/>
</dbReference>
<dbReference type="InterPro" id="IPR036286">
    <property type="entry name" value="LexA/Signal_pep-like_sf"/>
</dbReference>
<keyword evidence="3" id="KW-1185">Reference proteome</keyword>
<dbReference type="InterPro" id="IPR039418">
    <property type="entry name" value="LexA-like"/>
</dbReference>
<name>A0A511AYS7_9PROT</name>
<dbReference type="AlphaFoldDB" id="A0A511AYS7"/>
<comment type="caution">
    <text evidence="2">The sequence shown here is derived from an EMBL/GenBank/DDBJ whole genome shotgun (WGS) entry which is preliminary data.</text>
</comment>
<dbReference type="EMBL" id="BJUZ01000001">
    <property type="protein sequence ID" value="GEK93364.1"/>
    <property type="molecule type" value="Genomic_DNA"/>
</dbReference>
<dbReference type="SUPFAM" id="SSF51306">
    <property type="entry name" value="LexA/Signal peptidase"/>
    <property type="match status" value="1"/>
</dbReference>
<dbReference type="Pfam" id="PF00717">
    <property type="entry name" value="Peptidase_S24"/>
    <property type="match status" value="1"/>
</dbReference>
<feature type="domain" description="Peptidase S24/S26A/S26B/S26C" evidence="1">
    <location>
        <begin position="7"/>
        <end position="90"/>
    </location>
</feature>
<protein>
    <recommendedName>
        <fullName evidence="1">Peptidase S24/S26A/S26B/S26C domain-containing protein</fullName>
    </recommendedName>
</protein>
<evidence type="ECO:0000313" key="2">
    <source>
        <dbReference type="EMBL" id="GEK93364.1"/>
    </source>
</evidence>
<evidence type="ECO:0000313" key="3">
    <source>
        <dbReference type="Proteomes" id="UP000321230"/>
    </source>
</evidence>
<dbReference type="InterPro" id="IPR015927">
    <property type="entry name" value="Peptidase_S24_S26A/B/C"/>
</dbReference>
<dbReference type="CDD" id="cd06529">
    <property type="entry name" value="S24_LexA-like"/>
    <property type="match status" value="1"/>
</dbReference>
<gene>
    <name evidence="2" type="ORF">GWA01_11340</name>
</gene>
<reference evidence="2 3" key="1">
    <citation type="submission" date="2019-07" db="EMBL/GenBank/DDBJ databases">
        <title>Whole genome shotgun sequence of Gluconobacter wancherniae NBRC 103581.</title>
        <authorList>
            <person name="Hosoyama A."/>
            <person name="Uohara A."/>
            <person name="Ohji S."/>
            <person name="Ichikawa N."/>
        </authorList>
    </citation>
    <scope>NUCLEOTIDE SEQUENCE [LARGE SCALE GENOMIC DNA]</scope>
    <source>
        <strain evidence="2 3">NBRC 103581</strain>
    </source>
</reference>
<evidence type="ECO:0000259" key="1">
    <source>
        <dbReference type="Pfam" id="PF00717"/>
    </source>
</evidence>
<accession>A0A511AYS7</accession>
<dbReference type="RefSeq" id="WP_228118370.1">
    <property type="nucleotide sequence ID" value="NZ_BARC01000011.1"/>
</dbReference>
<proteinExistence type="predicted"/>
<sequence>MAYRGDRTTGFASPAADNIEDPIDLMAAALDLRQPSRYPIRVEGEALMGRGIKHGDILVVDSAVAPHTGIVVVATVGSEMRVCKLTQREESDG</sequence>
<dbReference type="Proteomes" id="UP000321230">
    <property type="component" value="Unassembled WGS sequence"/>
</dbReference>